<evidence type="ECO:0000313" key="3">
    <source>
        <dbReference type="Proteomes" id="UP001160483"/>
    </source>
</evidence>
<organism evidence="2 3">
    <name type="scientific">Peronospora belbahrii</name>
    <dbReference type="NCBI Taxonomy" id="622444"/>
    <lineage>
        <taxon>Eukaryota</taxon>
        <taxon>Sar</taxon>
        <taxon>Stramenopiles</taxon>
        <taxon>Oomycota</taxon>
        <taxon>Peronosporomycetes</taxon>
        <taxon>Peronosporales</taxon>
        <taxon>Peronosporaceae</taxon>
        <taxon>Peronospora</taxon>
    </lineage>
</organism>
<feature type="region of interest" description="Disordered" evidence="1">
    <location>
        <begin position="66"/>
        <end position="87"/>
    </location>
</feature>
<sequence length="87" mass="9237">MSRTTEGTPSTLPDTGRGPDKDIASKEARREAVDDPAHQSSLAWIGDPSINDLLVRLQLPYAPPVQYFPPLSAGAMGTAPQSPPRLG</sequence>
<feature type="region of interest" description="Disordered" evidence="1">
    <location>
        <begin position="1"/>
        <end position="43"/>
    </location>
</feature>
<protein>
    <submittedName>
        <fullName evidence="2">Uncharacterized protein</fullName>
    </submittedName>
</protein>
<dbReference type="Proteomes" id="UP001160483">
    <property type="component" value="Unassembled WGS sequence"/>
</dbReference>
<dbReference type="EMBL" id="CAKKTJ010000121">
    <property type="protein sequence ID" value="CAH0475216.1"/>
    <property type="molecule type" value="Genomic_DNA"/>
</dbReference>
<evidence type="ECO:0000313" key="2">
    <source>
        <dbReference type="EMBL" id="CAH0475216.1"/>
    </source>
</evidence>
<reference evidence="2" key="1">
    <citation type="submission" date="2021-11" db="EMBL/GenBank/DDBJ databases">
        <authorList>
            <person name="Islam A."/>
            <person name="Islam S."/>
            <person name="Flora M.S."/>
            <person name="Rahman M."/>
            <person name="Ziaur R.M."/>
            <person name="Epstein J.H."/>
            <person name="Hassan M."/>
            <person name="Klassen M."/>
            <person name="Woodard K."/>
            <person name="Webb A."/>
            <person name="Webby R.J."/>
            <person name="El Zowalaty M.E."/>
        </authorList>
    </citation>
    <scope>NUCLEOTIDE SEQUENCE</scope>
    <source>
        <strain evidence="2">Pbs3</strain>
    </source>
</reference>
<accession>A0AAU9KUB4</accession>
<proteinExistence type="predicted"/>
<gene>
    <name evidence="2" type="ORF">PBS003_LOCUS2047</name>
</gene>
<name>A0AAU9KUB4_9STRA</name>
<comment type="caution">
    <text evidence="2">The sequence shown here is derived from an EMBL/GenBank/DDBJ whole genome shotgun (WGS) entry which is preliminary data.</text>
</comment>
<dbReference type="AlphaFoldDB" id="A0AAU9KUB4"/>
<feature type="compositionally biased region" description="Polar residues" evidence="1">
    <location>
        <begin position="1"/>
        <end position="13"/>
    </location>
</feature>
<evidence type="ECO:0000256" key="1">
    <source>
        <dbReference type="SAM" id="MobiDB-lite"/>
    </source>
</evidence>
<feature type="compositionally biased region" description="Basic and acidic residues" evidence="1">
    <location>
        <begin position="17"/>
        <end position="37"/>
    </location>
</feature>